<dbReference type="Pfam" id="PF03816">
    <property type="entry name" value="LytR_cpsA_psr"/>
    <property type="match status" value="1"/>
</dbReference>
<evidence type="ECO:0000256" key="1">
    <source>
        <dbReference type="ARBA" id="ARBA00006068"/>
    </source>
</evidence>
<feature type="domain" description="Cell envelope-related transcriptional attenuator" evidence="3">
    <location>
        <begin position="185"/>
        <end position="359"/>
    </location>
</feature>
<protein>
    <submittedName>
        <fullName evidence="4">LytR family transcriptional attenuator</fullName>
    </submittedName>
</protein>
<dbReference type="InterPro" id="IPR050922">
    <property type="entry name" value="LytR/CpsA/Psr_CW_biosynth"/>
</dbReference>
<dbReference type="RefSeq" id="WP_141917485.1">
    <property type="nucleotide sequence ID" value="NZ_BAAAYS010000011.1"/>
</dbReference>
<reference evidence="4 5" key="1">
    <citation type="submission" date="2019-06" db="EMBL/GenBank/DDBJ databases">
        <title>Sequencing the genomes of 1000 actinobacteria strains.</title>
        <authorList>
            <person name="Klenk H.-P."/>
        </authorList>
    </citation>
    <scope>NUCLEOTIDE SEQUENCE [LARGE SCALE GENOMIC DNA]</scope>
    <source>
        <strain evidence="4 5">DSM 18031</strain>
    </source>
</reference>
<organism evidence="4 5">
    <name type="scientific">Klugiella xanthotipulae</name>
    <dbReference type="NCBI Taxonomy" id="244735"/>
    <lineage>
        <taxon>Bacteria</taxon>
        <taxon>Bacillati</taxon>
        <taxon>Actinomycetota</taxon>
        <taxon>Actinomycetes</taxon>
        <taxon>Micrococcales</taxon>
        <taxon>Microbacteriaceae</taxon>
        <taxon>Klugiella</taxon>
    </lineage>
</organism>
<feature type="transmembrane region" description="Helical" evidence="2">
    <location>
        <begin position="49"/>
        <end position="71"/>
    </location>
</feature>
<dbReference type="InterPro" id="IPR004474">
    <property type="entry name" value="LytR_CpsA_psr"/>
</dbReference>
<evidence type="ECO:0000256" key="2">
    <source>
        <dbReference type="SAM" id="Phobius"/>
    </source>
</evidence>
<dbReference type="PANTHER" id="PTHR33392">
    <property type="entry name" value="POLYISOPRENYL-TEICHOIC ACID--PEPTIDOGLYCAN TEICHOIC ACID TRANSFERASE TAGU"/>
    <property type="match status" value="1"/>
</dbReference>
<sequence length="446" mass="48142">MTKLDNPIRYPDAGSSEVMTKRGWWLVLLGFFIPGAPQVLAGSRKLGRFGLGATLTLWAGIVVAVITYLVWPQAIYALFTQRIAITVVQVFLLFYAVLWLVLTLNTLRLVRIVKVKPRSRAFVAGTAVLALLLTSGSTAYAAYLLNVQRGLLGIFTQAERAEPIDGRYNILLLGADAGEDREGVRPDSITIVSVDAETGQAVMVGVPRDVRNIPIPEASPLMQVFTDGLDEGKVNGLYSSGMLNAGIYPDAAASGSNAGIEATKDGLEGLTGITIQYYVMVDMAGFAHMIDALGGVTITVESRVAMAGHGATGNIQYIEPGVQKLDGGTALWYARSRFDTTDWDRMVRQRNLQVAILEQFTPANVLSKYQGIADAGSQIITTDIPESMLAYFVDLATKTKKLEPIRVDLGPDVIDQDNPDTAYLHEHLHSVLYPPVAEESEAPAGG</sequence>
<evidence type="ECO:0000313" key="4">
    <source>
        <dbReference type="EMBL" id="TQM63415.1"/>
    </source>
</evidence>
<dbReference type="EMBL" id="VFPN01000002">
    <property type="protein sequence ID" value="TQM63415.1"/>
    <property type="molecule type" value="Genomic_DNA"/>
</dbReference>
<keyword evidence="2" id="KW-0472">Membrane</keyword>
<keyword evidence="2" id="KW-1133">Transmembrane helix</keyword>
<dbReference type="NCBIfam" id="TIGR00350">
    <property type="entry name" value="lytR_cpsA_psr"/>
    <property type="match status" value="1"/>
</dbReference>
<keyword evidence="2" id="KW-0812">Transmembrane</keyword>
<feature type="transmembrane region" description="Helical" evidence="2">
    <location>
        <begin position="23"/>
        <end position="42"/>
    </location>
</feature>
<dbReference type="Proteomes" id="UP000318331">
    <property type="component" value="Unassembled WGS sequence"/>
</dbReference>
<proteinExistence type="inferred from homology"/>
<dbReference type="OrthoDB" id="3573673at2"/>
<gene>
    <name evidence="4" type="ORF">FB466_1677</name>
</gene>
<comment type="similarity">
    <text evidence="1">Belongs to the LytR/CpsA/Psr (LCP) family.</text>
</comment>
<keyword evidence="5" id="KW-1185">Reference proteome</keyword>
<evidence type="ECO:0000259" key="3">
    <source>
        <dbReference type="Pfam" id="PF03816"/>
    </source>
</evidence>
<evidence type="ECO:0000313" key="5">
    <source>
        <dbReference type="Proteomes" id="UP000318331"/>
    </source>
</evidence>
<dbReference type="PANTHER" id="PTHR33392:SF6">
    <property type="entry name" value="POLYISOPRENYL-TEICHOIC ACID--PEPTIDOGLYCAN TEICHOIC ACID TRANSFERASE TAGU"/>
    <property type="match status" value="1"/>
</dbReference>
<comment type="caution">
    <text evidence="4">The sequence shown here is derived from an EMBL/GenBank/DDBJ whole genome shotgun (WGS) entry which is preliminary data.</text>
</comment>
<dbReference type="Gene3D" id="3.40.630.190">
    <property type="entry name" value="LCP protein"/>
    <property type="match status" value="1"/>
</dbReference>
<feature type="transmembrane region" description="Helical" evidence="2">
    <location>
        <begin position="122"/>
        <end position="145"/>
    </location>
</feature>
<feature type="transmembrane region" description="Helical" evidence="2">
    <location>
        <begin position="83"/>
        <end position="102"/>
    </location>
</feature>
<accession>A0A543HYT5</accession>
<name>A0A543HYT5_9MICO</name>
<dbReference type="AlphaFoldDB" id="A0A543HYT5"/>